<feature type="signal peptide" evidence="6">
    <location>
        <begin position="1"/>
        <end position="21"/>
    </location>
</feature>
<protein>
    <recommendedName>
        <fullName evidence="11">Outer membrane starch-binding protein</fullName>
    </recommendedName>
</protein>
<feature type="chain" id="PRO_5035322879" description="Outer membrane starch-binding protein" evidence="6">
    <location>
        <begin position="22"/>
        <end position="477"/>
    </location>
</feature>
<keyword evidence="5" id="KW-0998">Cell outer membrane</keyword>
<keyword evidence="4" id="KW-0472">Membrane</keyword>
<dbReference type="PROSITE" id="PS51257">
    <property type="entry name" value="PROKAR_LIPOPROTEIN"/>
    <property type="match status" value="1"/>
</dbReference>
<evidence type="ECO:0000259" key="8">
    <source>
        <dbReference type="Pfam" id="PF14322"/>
    </source>
</evidence>
<dbReference type="GO" id="GO:0009279">
    <property type="term" value="C:cell outer membrane"/>
    <property type="evidence" value="ECO:0007669"/>
    <property type="project" value="UniProtKB-SubCell"/>
</dbReference>
<dbReference type="InterPro" id="IPR012944">
    <property type="entry name" value="SusD_RagB_dom"/>
</dbReference>
<dbReference type="Pfam" id="PF07980">
    <property type="entry name" value="SusD_RagB"/>
    <property type="match status" value="1"/>
</dbReference>
<dbReference type="Proteomes" id="UP000610746">
    <property type="component" value="Unassembled WGS sequence"/>
</dbReference>
<dbReference type="Pfam" id="PF14322">
    <property type="entry name" value="SusD-like_3"/>
    <property type="match status" value="1"/>
</dbReference>
<comment type="caution">
    <text evidence="9">The sequence shown here is derived from an EMBL/GenBank/DDBJ whole genome shotgun (WGS) entry which is preliminary data.</text>
</comment>
<evidence type="ECO:0000256" key="6">
    <source>
        <dbReference type="SAM" id="SignalP"/>
    </source>
</evidence>
<dbReference type="RefSeq" id="WP_173779203.1">
    <property type="nucleotide sequence ID" value="NZ_JABSNO010000010.1"/>
</dbReference>
<dbReference type="SUPFAM" id="SSF48452">
    <property type="entry name" value="TPR-like"/>
    <property type="match status" value="1"/>
</dbReference>
<feature type="domain" description="SusD-like N-terminal" evidence="8">
    <location>
        <begin position="65"/>
        <end position="225"/>
    </location>
</feature>
<accession>A0A8J8G8F7</accession>
<evidence type="ECO:0000256" key="1">
    <source>
        <dbReference type="ARBA" id="ARBA00004442"/>
    </source>
</evidence>
<name>A0A8J8G8F7_9FLAO</name>
<dbReference type="InterPro" id="IPR033985">
    <property type="entry name" value="SusD-like_N"/>
</dbReference>
<dbReference type="AlphaFoldDB" id="A0A8J8G8F7"/>
<feature type="domain" description="RagB/SusD" evidence="7">
    <location>
        <begin position="343"/>
        <end position="477"/>
    </location>
</feature>
<dbReference type="Gene3D" id="1.25.40.390">
    <property type="match status" value="1"/>
</dbReference>
<sequence length="477" mass="52497">MKKIKILSAYIFIALFTSSCGDNFLSPEVVSAGDGENYYLTDAQLLSGVINMYDGIQGANPLEDDVNKNQAIQFEFYLTEMRSDNTRTKSQEGEAAQFEKYQVASTNGIVADYYLSYYNVIFRANTVLKHLDVASATTRGKYEGEAKFVRAYANFNLVRLFGDIPYVDHVLGITEKEAQFTRVPKAQIYTLIVSDLKTAIANLDNTYKNRASKAAAQALLAKVYLTLGINYLEAQQLCEAVIASSYSLQNNFKDVFFTENNSEVIFAIGYVGDNIFDSQGISAEWLNSVGRSSGVNYVTNEAKSAIDAMGGNRKPYSYRIDPAQVSQSQVVKYLPVADASLGINASANNPRVAGNDWIVLRLADVLLMHVESIIGAGNDTNVAAAITSFTKIRTRAGLLPDADGVITKQELLDERRVELAFENERFYDLVRFGAAQTVLSAYSAANNYSFTATDLLLPIPQREINISGGLLKQNPGY</sequence>
<dbReference type="InterPro" id="IPR011990">
    <property type="entry name" value="TPR-like_helical_dom_sf"/>
</dbReference>
<evidence type="ECO:0000256" key="5">
    <source>
        <dbReference type="ARBA" id="ARBA00023237"/>
    </source>
</evidence>
<proteinExistence type="inferred from homology"/>
<evidence type="ECO:0000256" key="3">
    <source>
        <dbReference type="ARBA" id="ARBA00022729"/>
    </source>
</evidence>
<evidence type="ECO:0000313" key="9">
    <source>
        <dbReference type="EMBL" id="NRS92615.1"/>
    </source>
</evidence>
<evidence type="ECO:0000256" key="2">
    <source>
        <dbReference type="ARBA" id="ARBA00006275"/>
    </source>
</evidence>
<keyword evidence="10" id="KW-1185">Reference proteome</keyword>
<evidence type="ECO:0000256" key="4">
    <source>
        <dbReference type="ARBA" id="ARBA00023136"/>
    </source>
</evidence>
<dbReference type="EMBL" id="JABSNO010000010">
    <property type="protein sequence ID" value="NRS92615.1"/>
    <property type="molecule type" value="Genomic_DNA"/>
</dbReference>
<reference evidence="9" key="1">
    <citation type="submission" date="2020-05" db="EMBL/GenBank/DDBJ databases">
        <title>Genomic Encyclopedia of Type Strains, Phase IV (KMG-V): Genome sequencing to study the core and pangenomes of soil and plant-associated prokaryotes.</title>
        <authorList>
            <person name="Whitman W."/>
        </authorList>
    </citation>
    <scope>NUCLEOTIDE SEQUENCE</scope>
    <source>
        <strain evidence="9">16F</strain>
    </source>
</reference>
<evidence type="ECO:0000313" key="10">
    <source>
        <dbReference type="Proteomes" id="UP000610746"/>
    </source>
</evidence>
<evidence type="ECO:0008006" key="11">
    <source>
        <dbReference type="Google" id="ProtNLM"/>
    </source>
</evidence>
<comment type="subcellular location">
    <subcellularLocation>
        <location evidence="1">Cell outer membrane</location>
    </subcellularLocation>
</comment>
<keyword evidence="3 6" id="KW-0732">Signal</keyword>
<comment type="similarity">
    <text evidence="2">Belongs to the SusD family.</text>
</comment>
<organism evidence="9 10">
    <name type="scientific">Frigoriflavimonas asaccharolytica</name>
    <dbReference type="NCBI Taxonomy" id="2735899"/>
    <lineage>
        <taxon>Bacteria</taxon>
        <taxon>Pseudomonadati</taxon>
        <taxon>Bacteroidota</taxon>
        <taxon>Flavobacteriia</taxon>
        <taxon>Flavobacteriales</taxon>
        <taxon>Weeksellaceae</taxon>
        <taxon>Frigoriflavimonas</taxon>
    </lineage>
</organism>
<evidence type="ECO:0000259" key="7">
    <source>
        <dbReference type="Pfam" id="PF07980"/>
    </source>
</evidence>
<gene>
    <name evidence="9" type="ORF">HNQ03_001692</name>
</gene>